<evidence type="ECO:0000313" key="4">
    <source>
        <dbReference type="EMBL" id="RBR28032.1"/>
    </source>
</evidence>
<sequence>TYLQTEFFNVYEWLVKGECSFKAFAPYTLMTVIEGFGYLVVDGKEYELNMGTSCILPNQVKEWQIKGDIRIIASDTAK</sequence>
<dbReference type="SUPFAM" id="SSF51182">
    <property type="entry name" value="RmlC-like cupins"/>
    <property type="match status" value="1"/>
</dbReference>
<protein>
    <recommendedName>
        <fullName evidence="1">Phosphohexomutase</fullName>
    </recommendedName>
    <alternativeName>
        <fullName evidence="2">Phosphomannose isomerase</fullName>
    </alternativeName>
</protein>
<accession>A0A366SE61</accession>
<comment type="caution">
    <text evidence="4">The sequence shown here is derived from an EMBL/GenBank/DDBJ whole genome shotgun (WGS) entry which is preliminary data.</text>
</comment>
<dbReference type="InterPro" id="IPR011051">
    <property type="entry name" value="RmlC_Cupin_sf"/>
</dbReference>
<dbReference type="Gene3D" id="2.60.120.10">
    <property type="entry name" value="Jelly Rolls"/>
    <property type="match status" value="1"/>
</dbReference>
<feature type="non-terminal residue" evidence="4">
    <location>
        <position position="1"/>
    </location>
</feature>
<dbReference type="Pfam" id="PF21621">
    <property type="entry name" value="MPI_cupin_dom"/>
    <property type="match status" value="1"/>
</dbReference>
<evidence type="ECO:0000256" key="1">
    <source>
        <dbReference type="ARBA" id="ARBA00029741"/>
    </source>
</evidence>
<dbReference type="AlphaFoldDB" id="A0A366SE61"/>
<dbReference type="InterPro" id="IPR014710">
    <property type="entry name" value="RmlC-like_jellyroll"/>
</dbReference>
<gene>
    <name evidence="4" type="ORF">EB18_01906</name>
</gene>
<evidence type="ECO:0000313" key="5">
    <source>
        <dbReference type="Proteomes" id="UP000252800"/>
    </source>
</evidence>
<reference evidence="4 5" key="1">
    <citation type="submission" date="2015-06" db="EMBL/GenBank/DDBJ databases">
        <title>The Genome Sequence of Enterococcus cecorum 170AEA1.</title>
        <authorList>
            <consortium name="The Broad Institute Genomics Platform"/>
            <consortium name="The Broad Institute Genome Sequencing Center for Infectious Disease"/>
            <person name="Earl A.M."/>
            <person name="Van Tyne D."/>
            <person name="Lebreton F."/>
            <person name="Saavedra J.T."/>
            <person name="Gilmore M.S."/>
            <person name="Manson McGuire A."/>
            <person name="Clock S."/>
            <person name="Crupain M."/>
            <person name="Rangan U."/>
            <person name="Young S."/>
            <person name="Abouelleil A."/>
            <person name="Cao P."/>
            <person name="Chapman S.B."/>
            <person name="Griggs A."/>
            <person name="Priest M."/>
            <person name="Shea T."/>
            <person name="Wortman J."/>
            <person name="Nusbaum C."/>
            <person name="Birren B."/>
        </authorList>
    </citation>
    <scope>NUCLEOTIDE SEQUENCE [LARGE SCALE GENOMIC DNA]</scope>
    <source>
        <strain evidence="4 5">170AEA1</strain>
    </source>
</reference>
<evidence type="ECO:0000259" key="3">
    <source>
        <dbReference type="Pfam" id="PF21621"/>
    </source>
</evidence>
<evidence type="ECO:0000256" key="2">
    <source>
        <dbReference type="ARBA" id="ARBA00030762"/>
    </source>
</evidence>
<feature type="domain" description="Mannose-6-phosphate isomerase cupin" evidence="3">
    <location>
        <begin position="1"/>
        <end position="74"/>
    </location>
</feature>
<dbReference type="EMBL" id="LEOY01000018">
    <property type="protein sequence ID" value="RBR28032.1"/>
    <property type="molecule type" value="Genomic_DNA"/>
</dbReference>
<dbReference type="Proteomes" id="UP000252800">
    <property type="component" value="Unassembled WGS sequence"/>
</dbReference>
<organism evidence="4 5">
    <name type="scientific">Enterococcus cecorum</name>
    <dbReference type="NCBI Taxonomy" id="44008"/>
    <lineage>
        <taxon>Bacteria</taxon>
        <taxon>Bacillati</taxon>
        <taxon>Bacillota</taxon>
        <taxon>Bacilli</taxon>
        <taxon>Lactobacillales</taxon>
        <taxon>Enterococcaceae</taxon>
        <taxon>Enterococcus</taxon>
    </lineage>
</organism>
<proteinExistence type="predicted"/>
<dbReference type="InterPro" id="IPR049071">
    <property type="entry name" value="MPI_cupin_dom"/>
</dbReference>
<name>A0A366SE61_9ENTE</name>